<accession>J0WVG1</accession>
<feature type="domain" description="DUF6533" evidence="2">
    <location>
        <begin position="24"/>
        <end position="67"/>
    </location>
</feature>
<gene>
    <name evidence="3" type="ORF">AURDEDRAFT_172860</name>
</gene>
<dbReference type="OrthoDB" id="3350812at2759"/>
<organism evidence="3 4">
    <name type="scientific">Auricularia subglabra (strain TFB-10046 / SS5)</name>
    <name type="common">White-rot fungus</name>
    <name type="synonym">Auricularia delicata (strain TFB10046)</name>
    <dbReference type="NCBI Taxonomy" id="717982"/>
    <lineage>
        <taxon>Eukaryota</taxon>
        <taxon>Fungi</taxon>
        <taxon>Dikarya</taxon>
        <taxon>Basidiomycota</taxon>
        <taxon>Agaricomycotina</taxon>
        <taxon>Agaricomycetes</taxon>
        <taxon>Auriculariales</taxon>
        <taxon>Auriculariaceae</taxon>
        <taxon>Auricularia</taxon>
    </lineage>
</organism>
<dbReference type="EMBL" id="JH687830">
    <property type="protein sequence ID" value="EJD38099.1"/>
    <property type="molecule type" value="Genomic_DNA"/>
</dbReference>
<sequence length="110" mass="12337">MSLSAPQAVALLASSFANAQVVVYVEVAAATLFFYDYFTTFPSEVELVWRGKWGAGKILFLMGRYIMWPELTIVLYYALFKDAPNNCRFTVTYSLWSVLIGITIGDGVFL</sequence>
<evidence type="ECO:0000313" key="3">
    <source>
        <dbReference type="EMBL" id="EJD38099.1"/>
    </source>
</evidence>
<dbReference type="Pfam" id="PF20151">
    <property type="entry name" value="DUF6533"/>
    <property type="match status" value="1"/>
</dbReference>
<keyword evidence="1" id="KW-0472">Membrane</keyword>
<protein>
    <recommendedName>
        <fullName evidence="2">DUF6533 domain-containing protein</fullName>
    </recommendedName>
</protein>
<proteinExistence type="predicted"/>
<evidence type="ECO:0000259" key="2">
    <source>
        <dbReference type="Pfam" id="PF20151"/>
    </source>
</evidence>
<dbReference type="InParanoid" id="J0WVG1"/>
<dbReference type="Proteomes" id="UP000006514">
    <property type="component" value="Unassembled WGS sequence"/>
</dbReference>
<name>J0WVG1_AURST</name>
<dbReference type="InterPro" id="IPR045340">
    <property type="entry name" value="DUF6533"/>
</dbReference>
<keyword evidence="1" id="KW-0812">Transmembrane</keyword>
<dbReference type="KEGG" id="adl:AURDEDRAFT_172860"/>
<evidence type="ECO:0000313" key="4">
    <source>
        <dbReference type="Proteomes" id="UP000006514"/>
    </source>
</evidence>
<feature type="transmembrane region" description="Helical" evidence="1">
    <location>
        <begin position="91"/>
        <end position="109"/>
    </location>
</feature>
<keyword evidence="4" id="KW-1185">Reference proteome</keyword>
<reference evidence="4" key="1">
    <citation type="journal article" date="2012" name="Science">
        <title>The Paleozoic origin of enzymatic lignin decomposition reconstructed from 31 fungal genomes.</title>
        <authorList>
            <person name="Floudas D."/>
            <person name="Binder M."/>
            <person name="Riley R."/>
            <person name="Barry K."/>
            <person name="Blanchette R.A."/>
            <person name="Henrissat B."/>
            <person name="Martinez A.T."/>
            <person name="Otillar R."/>
            <person name="Spatafora J.W."/>
            <person name="Yadav J.S."/>
            <person name="Aerts A."/>
            <person name="Benoit I."/>
            <person name="Boyd A."/>
            <person name="Carlson A."/>
            <person name="Copeland A."/>
            <person name="Coutinho P.M."/>
            <person name="de Vries R.P."/>
            <person name="Ferreira P."/>
            <person name="Findley K."/>
            <person name="Foster B."/>
            <person name="Gaskell J."/>
            <person name="Glotzer D."/>
            <person name="Gorecki P."/>
            <person name="Heitman J."/>
            <person name="Hesse C."/>
            <person name="Hori C."/>
            <person name="Igarashi K."/>
            <person name="Jurgens J.A."/>
            <person name="Kallen N."/>
            <person name="Kersten P."/>
            <person name="Kohler A."/>
            <person name="Kuees U."/>
            <person name="Kumar T.K.A."/>
            <person name="Kuo A."/>
            <person name="LaButti K."/>
            <person name="Larrondo L.F."/>
            <person name="Lindquist E."/>
            <person name="Ling A."/>
            <person name="Lombard V."/>
            <person name="Lucas S."/>
            <person name="Lundell T."/>
            <person name="Martin R."/>
            <person name="McLaughlin D.J."/>
            <person name="Morgenstern I."/>
            <person name="Morin E."/>
            <person name="Murat C."/>
            <person name="Nagy L.G."/>
            <person name="Nolan M."/>
            <person name="Ohm R.A."/>
            <person name="Patyshakuliyeva A."/>
            <person name="Rokas A."/>
            <person name="Ruiz-Duenas F.J."/>
            <person name="Sabat G."/>
            <person name="Salamov A."/>
            <person name="Samejima M."/>
            <person name="Schmutz J."/>
            <person name="Slot J.C."/>
            <person name="St John F."/>
            <person name="Stenlid J."/>
            <person name="Sun H."/>
            <person name="Sun S."/>
            <person name="Syed K."/>
            <person name="Tsang A."/>
            <person name="Wiebenga A."/>
            <person name="Young D."/>
            <person name="Pisabarro A."/>
            <person name="Eastwood D.C."/>
            <person name="Martin F."/>
            <person name="Cullen D."/>
            <person name="Grigoriev I.V."/>
            <person name="Hibbett D.S."/>
        </authorList>
    </citation>
    <scope>NUCLEOTIDE SEQUENCE [LARGE SCALE GENOMIC DNA]</scope>
    <source>
        <strain evidence="4">TFB10046</strain>
    </source>
</reference>
<feature type="transmembrane region" description="Helical" evidence="1">
    <location>
        <begin position="58"/>
        <end position="79"/>
    </location>
</feature>
<dbReference type="AlphaFoldDB" id="J0WVG1"/>
<evidence type="ECO:0000256" key="1">
    <source>
        <dbReference type="SAM" id="Phobius"/>
    </source>
</evidence>
<keyword evidence="1" id="KW-1133">Transmembrane helix</keyword>